<dbReference type="RefSeq" id="WP_138555202.1">
    <property type="nucleotide sequence ID" value="NZ_JAVIFY010000002.1"/>
</dbReference>
<dbReference type="InterPro" id="IPR008554">
    <property type="entry name" value="Glutaredoxin-like"/>
</dbReference>
<proteinExistence type="predicted"/>
<reference evidence="1 2" key="1">
    <citation type="submission" date="2023-08" db="EMBL/GenBank/DDBJ databases">
        <title>Pseudoalteromonas haloplanktis LL1 genome.</title>
        <authorList>
            <person name="Wu S."/>
        </authorList>
    </citation>
    <scope>NUCLEOTIDE SEQUENCE [LARGE SCALE GENOMIC DNA]</scope>
    <source>
        <strain evidence="1 2">LL1</strain>
    </source>
</reference>
<dbReference type="InterPro" id="IPR036249">
    <property type="entry name" value="Thioredoxin-like_sf"/>
</dbReference>
<organism evidence="1 2">
    <name type="scientific">Pseudoalteromonas haloplanktis</name>
    <name type="common">Alteromonas haloplanktis</name>
    <dbReference type="NCBI Taxonomy" id="228"/>
    <lineage>
        <taxon>Bacteria</taxon>
        <taxon>Pseudomonadati</taxon>
        <taxon>Pseudomonadota</taxon>
        <taxon>Gammaproteobacteria</taxon>
        <taxon>Alteromonadales</taxon>
        <taxon>Pseudoalteromonadaceae</taxon>
        <taxon>Pseudoalteromonas</taxon>
    </lineage>
</organism>
<dbReference type="Proteomes" id="UP001226574">
    <property type="component" value="Unassembled WGS sequence"/>
</dbReference>
<dbReference type="SUPFAM" id="SSF52833">
    <property type="entry name" value="Thioredoxin-like"/>
    <property type="match status" value="1"/>
</dbReference>
<name>A0ABU1B903_PSEHA</name>
<evidence type="ECO:0000313" key="2">
    <source>
        <dbReference type="Proteomes" id="UP001226574"/>
    </source>
</evidence>
<dbReference type="Pfam" id="PF05768">
    <property type="entry name" value="Glrx-like"/>
    <property type="match status" value="1"/>
</dbReference>
<accession>A0ABU1B903</accession>
<evidence type="ECO:0000313" key="1">
    <source>
        <dbReference type="EMBL" id="MDQ9090806.1"/>
    </source>
</evidence>
<keyword evidence="2" id="KW-1185">Reference proteome</keyword>
<gene>
    <name evidence="1" type="ORF">RC083_04260</name>
</gene>
<protein>
    <submittedName>
        <fullName evidence="1">Glutaredoxin family protein</fullName>
    </submittedName>
</protein>
<sequence length="80" mass="9189">MANWVLYHTDGCHLCEQAQSLIDPLLGDDSLLLVDIISDDSLIAEYQTSIPVLKSEQGRQLYWPFTAQDVRQFFTQTEKE</sequence>
<dbReference type="Gene3D" id="3.40.30.10">
    <property type="entry name" value="Glutaredoxin"/>
    <property type="match status" value="1"/>
</dbReference>
<comment type="caution">
    <text evidence="1">The sequence shown here is derived from an EMBL/GenBank/DDBJ whole genome shotgun (WGS) entry which is preliminary data.</text>
</comment>
<dbReference type="EMBL" id="JAVIFY010000002">
    <property type="protein sequence ID" value="MDQ9090806.1"/>
    <property type="molecule type" value="Genomic_DNA"/>
</dbReference>